<organism evidence="1 2">
    <name type="scientific">Aliterella atlantica CENA595</name>
    <dbReference type="NCBI Taxonomy" id="1618023"/>
    <lineage>
        <taxon>Bacteria</taxon>
        <taxon>Bacillati</taxon>
        <taxon>Cyanobacteriota</taxon>
        <taxon>Cyanophyceae</taxon>
        <taxon>Chroococcidiopsidales</taxon>
        <taxon>Aliterellaceae</taxon>
        <taxon>Aliterella</taxon>
    </lineage>
</organism>
<evidence type="ECO:0000313" key="1">
    <source>
        <dbReference type="EMBL" id="KJH70062.1"/>
    </source>
</evidence>
<reference evidence="1 2" key="1">
    <citation type="submission" date="2015-02" db="EMBL/GenBank/DDBJ databases">
        <title>Draft genome of a novel marine cyanobacterium (Chroococcales) isolated from South Atlantic Ocean.</title>
        <authorList>
            <person name="Rigonato J."/>
            <person name="Alvarenga D.O."/>
            <person name="Branco L.H."/>
            <person name="Varani A.M."/>
            <person name="Brandini F.P."/>
            <person name="Fiore M.F."/>
        </authorList>
    </citation>
    <scope>NUCLEOTIDE SEQUENCE [LARGE SCALE GENOMIC DNA]</scope>
    <source>
        <strain evidence="1 2">CENA595</strain>
    </source>
</reference>
<name>A0A0D8ZNY0_9CYAN</name>
<dbReference type="OrthoDB" id="459496at2"/>
<dbReference type="Proteomes" id="UP000032452">
    <property type="component" value="Unassembled WGS sequence"/>
</dbReference>
<dbReference type="AlphaFoldDB" id="A0A0D8ZNY0"/>
<keyword evidence="2" id="KW-1185">Reference proteome</keyword>
<dbReference type="STRING" id="1618023.UH38_20130"/>
<sequence>MNENTDQSRSFTVGNVGGDFKPIGSAVMSDNVEINGTVAESINQLPSSPDPKKPGIKEILSQLSEAISTSSDLNDEDRTEALEQVKTLAEAGKNPNDGAMKKMARTSVKILKGTVAGLPDVAKLADVCSESLPLITKFLGL</sequence>
<gene>
    <name evidence="1" type="ORF">UH38_20130</name>
</gene>
<proteinExistence type="predicted"/>
<dbReference type="RefSeq" id="WP_045056487.1">
    <property type="nucleotide sequence ID" value="NZ_CAWMDP010000024.1"/>
</dbReference>
<comment type="caution">
    <text evidence="1">The sequence shown here is derived from an EMBL/GenBank/DDBJ whole genome shotgun (WGS) entry which is preliminary data.</text>
</comment>
<accession>A0A0D8ZNY0</accession>
<protein>
    <submittedName>
        <fullName evidence="1">Uncharacterized protein</fullName>
    </submittedName>
</protein>
<dbReference type="EMBL" id="JYON01000028">
    <property type="protein sequence ID" value="KJH70062.1"/>
    <property type="molecule type" value="Genomic_DNA"/>
</dbReference>
<evidence type="ECO:0000313" key="2">
    <source>
        <dbReference type="Proteomes" id="UP000032452"/>
    </source>
</evidence>